<accession>A0A829YDF1</accession>
<feature type="compositionally biased region" description="Basic and acidic residues" evidence="1">
    <location>
        <begin position="96"/>
        <end position="109"/>
    </location>
</feature>
<dbReference type="PRINTS" id="PR00394">
    <property type="entry name" value="RHSPROTEIN"/>
</dbReference>
<dbReference type="Gene3D" id="2.180.10.10">
    <property type="entry name" value="RHS repeat-associated core"/>
    <property type="match status" value="1"/>
</dbReference>
<comment type="caution">
    <text evidence="2">The sequence shown here is derived from an EMBL/GenBank/DDBJ whole genome shotgun (WGS) entry which is preliminary data.</text>
</comment>
<gene>
    <name evidence="2" type="ORF">GCM10011487_33090</name>
</gene>
<feature type="region of interest" description="Disordered" evidence="1">
    <location>
        <begin position="84"/>
        <end position="109"/>
    </location>
</feature>
<dbReference type="InterPro" id="IPR022385">
    <property type="entry name" value="Rhs_assc_core"/>
</dbReference>
<proteinExistence type="predicted"/>
<evidence type="ECO:0000313" key="3">
    <source>
        <dbReference type="Proteomes" id="UP000445000"/>
    </source>
</evidence>
<dbReference type="PANTHER" id="PTHR32305:SF15">
    <property type="entry name" value="PROTEIN RHSA-RELATED"/>
    <property type="match status" value="1"/>
</dbReference>
<name>A0A829YDF1_9GAMM</name>
<dbReference type="Proteomes" id="UP000445000">
    <property type="component" value="Unassembled WGS sequence"/>
</dbReference>
<dbReference type="EMBL" id="BLJN01000003">
    <property type="protein sequence ID" value="GFE81309.1"/>
    <property type="molecule type" value="Genomic_DNA"/>
</dbReference>
<protein>
    <recommendedName>
        <fullName evidence="4">RHS repeat-associated core domain-containing protein</fullName>
    </recommendedName>
</protein>
<evidence type="ECO:0000256" key="1">
    <source>
        <dbReference type="SAM" id="MobiDB-lite"/>
    </source>
</evidence>
<reference evidence="3" key="1">
    <citation type="submission" date="2020-01" db="EMBL/GenBank/DDBJ databases">
        <title>'Steroidobacter agaridevorans' sp. nov., agar-degrading bacteria isolated from rhizosphere soils.</title>
        <authorList>
            <person name="Ikenaga M."/>
            <person name="Kataoka M."/>
            <person name="Murouchi A."/>
            <person name="Katsuragi S."/>
            <person name="Sakai M."/>
        </authorList>
    </citation>
    <scope>NUCLEOTIDE SEQUENCE [LARGE SCALE GENOMIC DNA]</scope>
    <source>
        <strain evidence="3">YU21-B</strain>
    </source>
</reference>
<dbReference type="NCBIfam" id="TIGR03696">
    <property type="entry name" value="Rhs_assc_core"/>
    <property type="match status" value="1"/>
</dbReference>
<dbReference type="AlphaFoldDB" id="A0A829YDF1"/>
<sequence length="109" mass="12459">MPNSGWGELCNRLRRHYNYFRDYDPATGRYVESDPIGLDGGINTYAYALSNPVSNVDPEGLQVAAPWFVPRPWVVPRPRVTPRPWPADPAFPIPDMSERDREKARAECE</sequence>
<dbReference type="InterPro" id="IPR050708">
    <property type="entry name" value="T6SS_VgrG/RHS"/>
</dbReference>
<keyword evidence="3" id="KW-1185">Reference proteome</keyword>
<evidence type="ECO:0008006" key="4">
    <source>
        <dbReference type="Google" id="ProtNLM"/>
    </source>
</evidence>
<dbReference type="PANTHER" id="PTHR32305">
    <property type="match status" value="1"/>
</dbReference>
<organism evidence="2 3">
    <name type="scientific">Steroidobacter agaridevorans</name>
    <dbReference type="NCBI Taxonomy" id="2695856"/>
    <lineage>
        <taxon>Bacteria</taxon>
        <taxon>Pseudomonadati</taxon>
        <taxon>Pseudomonadota</taxon>
        <taxon>Gammaproteobacteria</taxon>
        <taxon>Steroidobacterales</taxon>
        <taxon>Steroidobacteraceae</taxon>
        <taxon>Steroidobacter</taxon>
    </lineage>
</organism>
<evidence type="ECO:0000313" key="2">
    <source>
        <dbReference type="EMBL" id="GFE81309.1"/>
    </source>
</evidence>